<comment type="caution">
    <text evidence="2">The sequence shown here is derived from an EMBL/GenBank/DDBJ whole genome shotgun (WGS) entry which is preliminary data.</text>
</comment>
<organism evidence="2 3">
    <name type="scientific">Desulfurobacterium pacificum</name>
    <dbReference type="NCBI Taxonomy" id="240166"/>
    <lineage>
        <taxon>Bacteria</taxon>
        <taxon>Pseudomonadati</taxon>
        <taxon>Aquificota</taxon>
        <taxon>Aquificia</taxon>
        <taxon>Desulfurobacteriales</taxon>
        <taxon>Desulfurobacteriaceae</taxon>
        <taxon>Desulfurobacterium</taxon>
    </lineage>
</organism>
<keyword evidence="3" id="KW-1185">Reference proteome</keyword>
<dbReference type="InterPro" id="IPR006157">
    <property type="entry name" value="FolB_dom"/>
</dbReference>
<dbReference type="Gene3D" id="3.30.1130.10">
    <property type="match status" value="1"/>
</dbReference>
<accession>A0ABY1N8S3</accession>
<proteinExistence type="predicted"/>
<dbReference type="SUPFAM" id="SSF55620">
    <property type="entry name" value="Tetrahydrobiopterin biosynthesis enzymes-like"/>
    <property type="match status" value="1"/>
</dbReference>
<dbReference type="SMART" id="SM00905">
    <property type="entry name" value="FolB"/>
    <property type="match status" value="1"/>
</dbReference>
<evidence type="ECO:0000313" key="3">
    <source>
        <dbReference type="Proteomes" id="UP001157911"/>
    </source>
</evidence>
<dbReference type="EMBL" id="FXUB01000001">
    <property type="protein sequence ID" value="SMP03614.1"/>
    <property type="molecule type" value="Genomic_DNA"/>
</dbReference>
<dbReference type="RefSeq" id="WP_283399644.1">
    <property type="nucleotide sequence ID" value="NZ_FXUB01000001.1"/>
</dbReference>
<reference evidence="2 3" key="1">
    <citation type="submission" date="2017-05" db="EMBL/GenBank/DDBJ databases">
        <authorList>
            <person name="Varghese N."/>
            <person name="Submissions S."/>
        </authorList>
    </citation>
    <scope>NUCLEOTIDE SEQUENCE [LARGE SCALE GENOMIC DNA]</scope>
    <source>
        <strain evidence="2 3">DSM 15522</strain>
    </source>
</reference>
<evidence type="ECO:0000259" key="1">
    <source>
        <dbReference type="SMART" id="SM00905"/>
    </source>
</evidence>
<dbReference type="Proteomes" id="UP001157911">
    <property type="component" value="Unassembled WGS sequence"/>
</dbReference>
<gene>
    <name evidence="2" type="ORF">SAMN06265339_0133</name>
</gene>
<feature type="domain" description="Dihydroneopterin aldolase/epimerase" evidence="1">
    <location>
        <begin position="5"/>
        <end position="105"/>
    </location>
</feature>
<evidence type="ECO:0000313" key="2">
    <source>
        <dbReference type="EMBL" id="SMP03614.1"/>
    </source>
</evidence>
<dbReference type="InterPro" id="IPR043133">
    <property type="entry name" value="GTP-CH-I_C/QueF"/>
</dbReference>
<dbReference type="Pfam" id="PF02152">
    <property type="entry name" value="FolB"/>
    <property type="match status" value="1"/>
</dbReference>
<sequence>MKVTVFIENIKAFIRCGVFEEERKLGGQYEISLYVESEEFVDYQELYSLTMELTEDTYTYMEDFAKELLFRITEKWNPDSVIIRVNKLSVPFKHSFERAGIEIRWVRDGKGKGNKM</sequence>
<protein>
    <submittedName>
        <fullName evidence="2">Dihydroneopterin aldolase</fullName>
    </submittedName>
</protein>
<name>A0ABY1N8S3_9BACT</name>